<keyword evidence="1" id="KW-0812">Transmembrane</keyword>
<keyword evidence="3" id="KW-1185">Reference proteome</keyword>
<protein>
    <recommendedName>
        <fullName evidence="4">tRNA_anti-like</fullName>
    </recommendedName>
</protein>
<evidence type="ECO:0000313" key="2">
    <source>
        <dbReference type="EMBL" id="CAL2102777.1"/>
    </source>
</evidence>
<evidence type="ECO:0000256" key="1">
    <source>
        <dbReference type="SAM" id="Phobius"/>
    </source>
</evidence>
<dbReference type="EMBL" id="CAXJIO010000011">
    <property type="protein sequence ID" value="CAL2102777.1"/>
    <property type="molecule type" value="Genomic_DNA"/>
</dbReference>
<dbReference type="RefSeq" id="WP_348716478.1">
    <property type="nucleotide sequence ID" value="NZ_CAXJIO010000011.1"/>
</dbReference>
<keyword evidence="1" id="KW-0472">Membrane</keyword>
<comment type="caution">
    <text evidence="2">The sequence shown here is derived from an EMBL/GenBank/DDBJ whole genome shotgun (WGS) entry which is preliminary data.</text>
</comment>
<reference evidence="2 3" key="1">
    <citation type="submission" date="2024-05" db="EMBL/GenBank/DDBJ databases">
        <authorList>
            <person name="Duchaud E."/>
        </authorList>
    </citation>
    <scope>NUCLEOTIDE SEQUENCE [LARGE SCALE GENOMIC DNA]</scope>
    <source>
        <strain evidence="2">Ena-SAMPLE-TAB-13-05-2024-13:56:06:370-140308</strain>
    </source>
</reference>
<organism evidence="2 3">
    <name type="scientific">Tenacibaculum polynesiense</name>
    <dbReference type="NCBI Taxonomy" id="3137857"/>
    <lineage>
        <taxon>Bacteria</taxon>
        <taxon>Pseudomonadati</taxon>
        <taxon>Bacteroidota</taxon>
        <taxon>Flavobacteriia</taxon>
        <taxon>Flavobacteriales</taxon>
        <taxon>Flavobacteriaceae</taxon>
        <taxon>Tenacibaculum</taxon>
    </lineage>
</organism>
<proteinExistence type="predicted"/>
<gene>
    <name evidence="2" type="ORF">T190423A01A_20528</name>
</gene>
<evidence type="ECO:0000313" key="3">
    <source>
        <dbReference type="Proteomes" id="UP001497527"/>
    </source>
</evidence>
<sequence>MNFPKKNKRRLFYSVILFLLGFYLVFNYVVFKPHKTTAKVKSVFVGKASSFIDTIQKEGIKPWLNKMVTLKGKVDSKDNFGLVLRNGIYCQFKKQSDIGSVQLNQEVYIKGQIIGYDDLLEELKLNYCIIKNIQHD</sequence>
<name>A0ABM9PB55_9FLAO</name>
<evidence type="ECO:0008006" key="4">
    <source>
        <dbReference type="Google" id="ProtNLM"/>
    </source>
</evidence>
<keyword evidence="1" id="KW-1133">Transmembrane helix</keyword>
<accession>A0ABM9PB55</accession>
<feature type="transmembrane region" description="Helical" evidence="1">
    <location>
        <begin position="12"/>
        <end position="31"/>
    </location>
</feature>
<dbReference type="Proteomes" id="UP001497527">
    <property type="component" value="Unassembled WGS sequence"/>
</dbReference>